<proteinExistence type="predicted"/>
<protein>
    <submittedName>
        <fullName evidence="1">Uncharacterized protein</fullName>
    </submittedName>
</protein>
<evidence type="ECO:0000313" key="2">
    <source>
        <dbReference type="Proteomes" id="UP000814033"/>
    </source>
</evidence>
<organism evidence="1 2">
    <name type="scientific">Auriscalpium vulgare</name>
    <dbReference type="NCBI Taxonomy" id="40419"/>
    <lineage>
        <taxon>Eukaryota</taxon>
        <taxon>Fungi</taxon>
        <taxon>Dikarya</taxon>
        <taxon>Basidiomycota</taxon>
        <taxon>Agaricomycotina</taxon>
        <taxon>Agaricomycetes</taxon>
        <taxon>Russulales</taxon>
        <taxon>Auriscalpiaceae</taxon>
        <taxon>Auriscalpium</taxon>
    </lineage>
</organism>
<sequence>MDTCLRQFRNGTTVGSWVRRYFQQLPSCAAQGLPKWLDAFLNAAYGKMWKVSQMQYHFELCRHREKCKDCARLSQSAAQDLWRGLESEVLQSLLKIEDLVTFDDTSLPTLPTLAEPGKSFTASKADVILRSSDLVDFRVHQSVLSMASPVFQDMFHLPQSPTVPDDTSSRRELPVIAMEEDSETLGSFVTAIYPIPFYAPNTVDRTMAFLAALQKYGMGLEGDGTLEALRRQYCQQLLPRFMDENACRAYALAVRFRLKEEATLAAQALLTTTLTFKSCGDNLRLLPSGAALHDHSRYRARCCSAAKAALLAGLASQEGSAWFQSHSRSIRGFTDGRRANRYPSNGPDPIQVQVEACAQKRRVKGRGPEMPGWLASHFESMYDRLGAGGGIPLSTNMRIAISA</sequence>
<reference evidence="1" key="2">
    <citation type="journal article" date="2022" name="New Phytol.">
        <title>Evolutionary transition to the ectomycorrhizal habit in the genomes of a hyperdiverse lineage of mushroom-forming fungi.</title>
        <authorList>
            <person name="Looney B."/>
            <person name="Miyauchi S."/>
            <person name="Morin E."/>
            <person name="Drula E."/>
            <person name="Courty P.E."/>
            <person name="Kohler A."/>
            <person name="Kuo A."/>
            <person name="LaButti K."/>
            <person name="Pangilinan J."/>
            <person name="Lipzen A."/>
            <person name="Riley R."/>
            <person name="Andreopoulos W."/>
            <person name="He G."/>
            <person name="Johnson J."/>
            <person name="Nolan M."/>
            <person name="Tritt A."/>
            <person name="Barry K.W."/>
            <person name="Grigoriev I.V."/>
            <person name="Nagy L.G."/>
            <person name="Hibbett D."/>
            <person name="Henrissat B."/>
            <person name="Matheny P.B."/>
            <person name="Labbe J."/>
            <person name="Martin F.M."/>
        </authorList>
    </citation>
    <scope>NUCLEOTIDE SEQUENCE</scope>
    <source>
        <strain evidence="1">FP105234-sp</strain>
    </source>
</reference>
<name>A0ACB8S8H3_9AGAM</name>
<keyword evidence="2" id="KW-1185">Reference proteome</keyword>
<accession>A0ACB8S8H3</accession>
<dbReference type="Proteomes" id="UP000814033">
    <property type="component" value="Unassembled WGS sequence"/>
</dbReference>
<comment type="caution">
    <text evidence="1">The sequence shown here is derived from an EMBL/GenBank/DDBJ whole genome shotgun (WGS) entry which is preliminary data.</text>
</comment>
<feature type="non-terminal residue" evidence="1">
    <location>
        <position position="403"/>
    </location>
</feature>
<reference evidence="1" key="1">
    <citation type="submission" date="2021-02" db="EMBL/GenBank/DDBJ databases">
        <authorList>
            <consortium name="DOE Joint Genome Institute"/>
            <person name="Ahrendt S."/>
            <person name="Looney B.P."/>
            <person name="Miyauchi S."/>
            <person name="Morin E."/>
            <person name="Drula E."/>
            <person name="Courty P.E."/>
            <person name="Chicoki N."/>
            <person name="Fauchery L."/>
            <person name="Kohler A."/>
            <person name="Kuo A."/>
            <person name="Labutti K."/>
            <person name="Pangilinan J."/>
            <person name="Lipzen A."/>
            <person name="Riley R."/>
            <person name="Andreopoulos W."/>
            <person name="He G."/>
            <person name="Johnson J."/>
            <person name="Barry K.W."/>
            <person name="Grigoriev I.V."/>
            <person name="Nagy L."/>
            <person name="Hibbett D."/>
            <person name="Henrissat B."/>
            <person name="Matheny P.B."/>
            <person name="Labbe J."/>
            <person name="Martin F."/>
        </authorList>
    </citation>
    <scope>NUCLEOTIDE SEQUENCE</scope>
    <source>
        <strain evidence="1">FP105234-sp</strain>
    </source>
</reference>
<evidence type="ECO:0000313" key="1">
    <source>
        <dbReference type="EMBL" id="KAI0052914.1"/>
    </source>
</evidence>
<dbReference type="EMBL" id="MU275843">
    <property type="protein sequence ID" value="KAI0052914.1"/>
    <property type="molecule type" value="Genomic_DNA"/>
</dbReference>
<gene>
    <name evidence="1" type="ORF">FA95DRAFT_1553218</name>
</gene>